<evidence type="ECO:0000313" key="2">
    <source>
        <dbReference type="Proteomes" id="UP000654482"/>
    </source>
</evidence>
<gene>
    <name evidence="1" type="ORF">IQ249_05970</name>
</gene>
<reference evidence="1" key="1">
    <citation type="submission" date="2020-10" db="EMBL/GenBank/DDBJ databases">
        <authorList>
            <person name="Castelo-Branco R."/>
            <person name="Eusebio N."/>
            <person name="Adriana R."/>
            <person name="Vieira A."/>
            <person name="Brugerolle De Fraissinette N."/>
            <person name="Rezende De Castro R."/>
            <person name="Schneider M.P."/>
            <person name="Vasconcelos V."/>
            <person name="Leao P.N."/>
        </authorList>
    </citation>
    <scope>NUCLEOTIDE SEQUENCE</scope>
    <source>
        <strain evidence="1">LEGE 07157</strain>
    </source>
</reference>
<proteinExistence type="predicted"/>
<dbReference type="RefSeq" id="WP_194028526.1">
    <property type="nucleotide sequence ID" value="NZ_JADEWZ010000006.1"/>
</dbReference>
<accession>A0A8J7B7J7</accession>
<protein>
    <submittedName>
        <fullName evidence="1">Uncharacterized protein</fullName>
    </submittedName>
</protein>
<sequence>MKPKFKNTHAWEQAQLLMQPIFIRVIDNIRKQLDRSQWKGTYEEVHIPYPGYKLHLTSNDKSVTVDIWELCYQICFRNYQPTHAEISATEVEIDTTLIDEVGEVDWQHLEEKAKQLVEEVFGKLPGSP</sequence>
<dbReference type="AlphaFoldDB" id="A0A8J7B7J7"/>
<name>A0A8J7B7J7_9CYAN</name>
<dbReference type="Proteomes" id="UP000654482">
    <property type="component" value="Unassembled WGS sequence"/>
</dbReference>
<keyword evidence="2" id="KW-1185">Reference proteome</keyword>
<comment type="caution">
    <text evidence="1">The sequence shown here is derived from an EMBL/GenBank/DDBJ whole genome shotgun (WGS) entry which is preliminary data.</text>
</comment>
<organism evidence="1 2">
    <name type="scientific">Lusitaniella coriacea LEGE 07157</name>
    <dbReference type="NCBI Taxonomy" id="945747"/>
    <lineage>
        <taxon>Bacteria</taxon>
        <taxon>Bacillati</taxon>
        <taxon>Cyanobacteriota</taxon>
        <taxon>Cyanophyceae</taxon>
        <taxon>Spirulinales</taxon>
        <taxon>Lusitaniellaceae</taxon>
        <taxon>Lusitaniella</taxon>
    </lineage>
</organism>
<dbReference type="EMBL" id="JADEWZ010000006">
    <property type="protein sequence ID" value="MBE9115444.1"/>
    <property type="molecule type" value="Genomic_DNA"/>
</dbReference>
<evidence type="ECO:0000313" key="1">
    <source>
        <dbReference type="EMBL" id="MBE9115444.1"/>
    </source>
</evidence>